<organism evidence="1 2">
    <name type="scientific">Rhododendron molle</name>
    <name type="common">Chinese azalea</name>
    <name type="synonym">Azalea mollis</name>
    <dbReference type="NCBI Taxonomy" id="49168"/>
    <lineage>
        <taxon>Eukaryota</taxon>
        <taxon>Viridiplantae</taxon>
        <taxon>Streptophyta</taxon>
        <taxon>Embryophyta</taxon>
        <taxon>Tracheophyta</taxon>
        <taxon>Spermatophyta</taxon>
        <taxon>Magnoliopsida</taxon>
        <taxon>eudicotyledons</taxon>
        <taxon>Gunneridae</taxon>
        <taxon>Pentapetalae</taxon>
        <taxon>asterids</taxon>
        <taxon>Ericales</taxon>
        <taxon>Ericaceae</taxon>
        <taxon>Ericoideae</taxon>
        <taxon>Rhodoreae</taxon>
        <taxon>Rhododendron</taxon>
    </lineage>
</organism>
<sequence>MSCWCSIKLPKSRIPASVLLSFRALSTYSRAFIWAKPRLGVIFPSTGWIIAQSSLNLEADFSNLQGCPGIGCHSSIGFGVMVFNPKIGELHVDLKVLWYPTG</sequence>
<gene>
    <name evidence="1" type="ORF">RHMOL_Rhmol11G0279500</name>
</gene>
<evidence type="ECO:0000313" key="1">
    <source>
        <dbReference type="EMBL" id="KAI8533212.1"/>
    </source>
</evidence>
<comment type="caution">
    <text evidence="1">The sequence shown here is derived from an EMBL/GenBank/DDBJ whole genome shotgun (WGS) entry which is preliminary data.</text>
</comment>
<reference evidence="1" key="1">
    <citation type="submission" date="2022-02" db="EMBL/GenBank/DDBJ databases">
        <title>Plant Genome Project.</title>
        <authorList>
            <person name="Zhang R.-G."/>
        </authorList>
    </citation>
    <scope>NUCLEOTIDE SEQUENCE</scope>
    <source>
        <strain evidence="1">AT1</strain>
    </source>
</reference>
<name>A0ACC0LXA7_RHOML</name>
<keyword evidence="2" id="KW-1185">Reference proteome</keyword>
<protein>
    <submittedName>
        <fullName evidence="1">Uncharacterized protein</fullName>
    </submittedName>
</protein>
<dbReference type="Proteomes" id="UP001062846">
    <property type="component" value="Chromosome 11"/>
</dbReference>
<dbReference type="EMBL" id="CM046398">
    <property type="protein sequence ID" value="KAI8533212.1"/>
    <property type="molecule type" value="Genomic_DNA"/>
</dbReference>
<accession>A0ACC0LXA7</accession>
<proteinExistence type="predicted"/>
<evidence type="ECO:0000313" key="2">
    <source>
        <dbReference type="Proteomes" id="UP001062846"/>
    </source>
</evidence>